<dbReference type="PANTHER" id="PTHR10696">
    <property type="entry name" value="GAMMA-BUTYROBETAINE HYDROXYLASE-RELATED"/>
    <property type="match status" value="1"/>
</dbReference>
<comment type="cofactor">
    <cofactor evidence="1">
        <name>Fe(2+)</name>
        <dbReference type="ChEBI" id="CHEBI:29033"/>
    </cofactor>
</comment>
<evidence type="ECO:0000256" key="5">
    <source>
        <dbReference type="ARBA" id="ARBA00023002"/>
    </source>
</evidence>
<reference evidence="10" key="1">
    <citation type="journal article" date="2014" name="Proc. Natl. Acad. Sci. U.S.A.">
        <title>Extensive sampling of basidiomycete genomes demonstrates inadequacy of the white-rot/brown-rot paradigm for wood decay fungi.</title>
        <authorList>
            <person name="Riley R."/>
            <person name="Salamov A.A."/>
            <person name="Brown D.W."/>
            <person name="Nagy L.G."/>
            <person name="Floudas D."/>
            <person name="Held B.W."/>
            <person name="Levasseur A."/>
            <person name="Lombard V."/>
            <person name="Morin E."/>
            <person name="Otillar R."/>
            <person name="Lindquist E.A."/>
            <person name="Sun H."/>
            <person name="LaButti K.M."/>
            <person name="Schmutz J."/>
            <person name="Jabbour D."/>
            <person name="Luo H."/>
            <person name="Baker S.E."/>
            <person name="Pisabarro A.G."/>
            <person name="Walton J.D."/>
            <person name="Blanchette R.A."/>
            <person name="Henrissat B."/>
            <person name="Martin F."/>
            <person name="Cullen D."/>
            <person name="Hibbett D.S."/>
            <person name="Grigoriev I.V."/>
        </authorList>
    </citation>
    <scope>NUCLEOTIDE SEQUENCE [LARGE SCALE GENOMIC DNA]</scope>
    <source>
        <strain evidence="10">CBS 339.88</strain>
    </source>
</reference>
<keyword evidence="4" id="KW-0223">Dioxygenase</keyword>
<keyword evidence="10" id="KW-1185">Reference proteome</keyword>
<dbReference type="GO" id="GO:0016706">
    <property type="term" value="F:2-oxoglutarate-dependent dioxygenase activity"/>
    <property type="evidence" value="ECO:0007669"/>
    <property type="project" value="UniProtKB-ARBA"/>
</dbReference>
<dbReference type="SUPFAM" id="SSF51197">
    <property type="entry name" value="Clavaminate synthase-like"/>
    <property type="match status" value="1"/>
</dbReference>
<evidence type="ECO:0000259" key="8">
    <source>
        <dbReference type="Pfam" id="PF06155"/>
    </source>
</evidence>
<accession>A0A067T1T6</accession>
<evidence type="ECO:0000259" key="7">
    <source>
        <dbReference type="Pfam" id="PF02668"/>
    </source>
</evidence>
<dbReference type="CDD" id="cd00250">
    <property type="entry name" value="CAS_like"/>
    <property type="match status" value="1"/>
</dbReference>
<dbReference type="InterPro" id="IPR042098">
    <property type="entry name" value="TauD-like_sf"/>
</dbReference>
<dbReference type="GO" id="GO:0005739">
    <property type="term" value="C:mitochondrion"/>
    <property type="evidence" value="ECO:0007669"/>
    <property type="project" value="TreeGrafter"/>
</dbReference>
<evidence type="ECO:0000256" key="3">
    <source>
        <dbReference type="ARBA" id="ARBA00022723"/>
    </source>
</evidence>
<gene>
    <name evidence="9" type="ORF">GALMADRAFT_246282</name>
</gene>
<keyword evidence="5" id="KW-0560">Oxidoreductase</keyword>
<organism evidence="9 10">
    <name type="scientific">Galerina marginata (strain CBS 339.88)</name>
    <dbReference type="NCBI Taxonomy" id="685588"/>
    <lineage>
        <taxon>Eukaryota</taxon>
        <taxon>Fungi</taxon>
        <taxon>Dikarya</taxon>
        <taxon>Basidiomycota</taxon>
        <taxon>Agaricomycotina</taxon>
        <taxon>Agaricomycetes</taxon>
        <taxon>Agaricomycetidae</taxon>
        <taxon>Agaricales</taxon>
        <taxon>Agaricineae</taxon>
        <taxon>Strophariaceae</taxon>
        <taxon>Galerina</taxon>
    </lineage>
</organism>
<evidence type="ECO:0000256" key="4">
    <source>
        <dbReference type="ARBA" id="ARBA00022964"/>
    </source>
</evidence>
<dbReference type="GO" id="GO:0046872">
    <property type="term" value="F:metal ion binding"/>
    <property type="evidence" value="ECO:0007669"/>
    <property type="project" value="UniProtKB-KW"/>
</dbReference>
<feature type="domain" description="TauD/TfdA-like" evidence="7">
    <location>
        <begin position="167"/>
        <end position="403"/>
    </location>
</feature>
<dbReference type="FunFam" id="3.30.2020.30:FF:000002">
    <property type="entry name" value="Putative gamma-butyrobetaine dioxygenase"/>
    <property type="match status" value="1"/>
</dbReference>
<dbReference type="AlphaFoldDB" id="A0A067T1T6"/>
<dbReference type="InterPro" id="IPR050411">
    <property type="entry name" value="AlphaKG_dependent_hydroxylases"/>
</dbReference>
<dbReference type="Proteomes" id="UP000027222">
    <property type="component" value="Unassembled WGS sequence"/>
</dbReference>
<comment type="similarity">
    <text evidence="2">Belongs to the gamma-BBH/TMLD family.</text>
</comment>
<name>A0A067T1T6_GALM3</name>
<dbReference type="Pfam" id="PF02668">
    <property type="entry name" value="TauD"/>
    <property type="match status" value="1"/>
</dbReference>
<dbReference type="GO" id="GO:0045329">
    <property type="term" value="P:carnitine biosynthetic process"/>
    <property type="evidence" value="ECO:0007669"/>
    <property type="project" value="TreeGrafter"/>
</dbReference>
<dbReference type="InterPro" id="IPR038492">
    <property type="entry name" value="GBBH-like_N_sf"/>
</dbReference>
<feature type="domain" description="Gamma-butyrobetaine hydroxylase-like N-terminal" evidence="8">
    <location>
        <begin position="46"/>
        <end position="114"/>
    </location>
</feature>
<dbReference type="InterPro" id="IPR010376">
    <property type="entry name" value="GBBH-like_N"/>
</dbReference>
<evidence type="ECO:0000256" key="2">
    <source>
        <dbReference type="ARBA" id="ARBA00008654"/>
    </source>
</evidence>
<evidence type="ECO:0000256" key="6">
    <source>
        <dbReference type="ARBA" id="ARBA00023004"/>
    </source>
</evidence>
<dbReference type="Gene3D" id="3.60.130.10">
    <property type="entry name" value="Clavaminate synthase-like"/>
    <property type="match status" value="1"/>
</dbReference>
<evidence type="ECO:0000313" key="9">
    <source>
        <dbReference type="EMBL" id="KDR77096.1"/>
    </source>
</evidence>
<dbReference type="PANTHER" id="PTHR10696:SF25">
    <property type="entry name" value="OXIDOREDUCTASE AIM17-RELATED"/>
    <property type="match status" value="1"/>
</dbReference>
<evidence type="ECO:0008006" key="11">
    <source>
        <dbReference type="Google" id="ProtNLM"/>
    </source>
</evidence>
<evidence type="ECO:0000256" key="1">
    <source>
        <dbReference type="ARBA" id="ARBA00001954"/>
    </source>
</evidence>
<dbReference type="EMBL" id="KL142377">
    <property type="protein sequence ID" value="KDR77096.1"/>
    <property type="molecule type" value="Genomic_DNA"/>
</dbReference>
<proteinExistence type="inferred from homology"/>
<protein>
    <recommendedName>
        <fullName evidence="11">TauD/TfdA-like domain-containing protein</fullName>
    </recommendedName>
</protein>
<dbReference type="STRING" id="685588.A0A067T1T6"/>
<dbReference type="InterPro" id="IPR003819">
    <property type="entry name" value="TauD/TfdA-like"/>
</dbReference>
<sequence>MLGYRSGLVSLLKGSAARGAQPFIAQKRTWTTLTRSQDALTIHALNNTSFPFVWLRDSCQSPECVHPSTRQKLHRTTDIPMNIAPAEEGVQITPSGIDITWKDGHKSTFDHDFLERHSSVPKLTEWHHNDHLAEQSWTNKSISQTPDLFIPYEAIKTPMGLMDAITHLSKYGLIFIPGVPNKDTSDEGCEVRILAERFGGEIRPTFYGLLWDVVNRSNSRNIAYTNLDLGLHMDLQYFQHPPRYQILHCVRNQVQGGTSIFVDALHAASVLREKYPDYFDILTKTPVPFHYINDGHHLHREHFTIELRPSSSASEPEISHINYSPPFQAPLPLNTPKEFYVALAKFAELLNDPQNKYEYTLREGDAVIFENRRILHARTAFTDKEGSGRIEDGEPNRWLKGCYFEVDTMVDRVRVLRSKLEKGSLE</sequence>
<evidence type="ECO:0000313" key="10">
    <source>
        <dbReference type="Proteomes" id="UP000027222"/>
    </source>
</evidence>
<dbReference type="Pfam" id="PF06155">
    <property type="entry name" value="GBBH-like_N"/>
    <property type="match status" value="1"/>
</dbReference>
<dbReference type="HOGENOM" id="CLU_021859_0_1_1"/>
<dbReference type="Gene3D" id="3.30.2020.30">
    <property type="match status" value="1"/>
</dbReference>
<keyword evidence="6" id="KW-0408">Iron</keyword>
<dbReference type="OrthoDB" id="406634at2759"/>
<keyword evidence="3" id="KW-0479">Metal-binding</keyword>